<proteinExistence type="predicted"/>
<evidence type="ECO:0000256" key="1">
    <source>
        <dbReference type="SAM" id="MobiDB-lite"/>
    </source>
</evidence>
<feature type="compositionally biased region" description="Basic and acidic residues" evidence="1">
    <location>
        <begin position="315"/>
        <end position="337"/>
    </location>
</feature>
<evidence type="ECO:0000313" key="2">
    <source>
        <dbReference type="EMBL" id="KAF6750042.1"/>
    </source>
</evidence>
<gene>
    <name evidence="2" type="ORF">DFP72DRAFT_852014</name>
</gene>
<dbReference type="EMBL" id="JACGCI010000059">
    <property type="protein sequence ID" value="KAF6750042.1"/>
    <property type="molecule type" value="Genomic_DNA"/>
</dbReference>
<reference evidence="2 3" key="1">
    <citation type="submission" date="2020-07" db="EMBL/GenBank/DDBJ databases">
        <title>Comparative genomics of pyrophilous fungi reveals a link between fire events and developmental genes.</title>
        <authorList>
            <consortium name="DOE Joint Genome Institute"/>
            <person name="Steindorff A.S."/>
            <person name="Carver A."/>
            <person name="Calhoun S."/>
            <person name="Stillman K."/>
            <person name="Liu H."/>
            <person name="Lipzen A."/>
            <person name="Pangilinan J."/>
            <person name="Labutti K."/>
            <person name="Bruns T.D."/>
            <person name="Grigoriev I.V."/>
        </authorList>
    </citation>
    <scope>NUCLEOTIDE SEQUENCE [LARGE SCALE GENOMIC DNA]</scope>
    <source>
        <strain evidence="2 3">CBS 144469</strain>
    </source>
</reference>
<comment type="caution">
    <text evidence="2">The sequence shown here is derived from an EMBL/GenBank/DDBJ whole genome shotgun (WGS) entry which is preliminary data.</text>
</comment>
<name>A0A8H6HPM6_9AGAR</name>
<feature type="region of interest" description="Disordered" evidence="1">
    <location>
        <begin position="311"/>
        <end position="337"/>
    </location>
</feature>
<organism evidence="2 3">
    <name type="scientific">Ephemerocybe angulata</name>
    <dbReference type="NCBI Taxonomy" id="980116"/>
    <lineage>
        <taxon>Eukaryota</taxon>
        <taxon>Fungi</taxon>
        <taxon>Dikarya</taxon>
        <taxon>Basidiomycota</taxon>
        <taxon>Agaricomycotina</taxon>
        <taxon>Agaricomycetes</taxon>
        <taxon>Agaricomycetidae</taxon>
        <taxon>Agaricales</taxon>
        <taxon>Agaricineae</taxon>
        <taxon>Psathyrellaceae</taxon>
        <taxon>Ephemerocybe</taxon>
    </lineage>
</organism>
<keyword evidence="3" id="KW-1185">Reference proteome</keyword>
<protein>
    <submittedName>
        <fullName evidence="2">Uncharacterized protein</fullName>
    </submittedName>
</protein>
<dbReference type="AlphaFoldDB" id="A0A8H6HPM6"/>
<dbReference type="Proteomes" id="UP000521943">
    <property type="component" value="Unassembled WGS sequence"/>
</dbReference>
<evidence type="ECO:0000313" key="3">
    <source>
        <dbReference type="Proteomes" id="UP000521943"/>
    </source>
</evidence>
<sequence>MYSVWVVYVEVYTRREETIKSIFVYLCMNHGTLEGTTWSTILASRPMLSILSGSIGWSYIIIYTTLPLPSTAGTNGLRLSKPSTMRFAATLTVLSAHILSGSSVLAIPVPRRELEEEVLERMPNNPPPARGSRWEASNYLLHDTMYLPVLSSVAEDNVPINFSGSVYAYIQEGNGCWSKYTGPTLSTYPISNPTQLVNPVVIGVAHPVLGGRYLSRHSKPIRVPEYSRRGSVRSIAYPTSTTKSPIKPSSFVTPAPTYTHPSNNYRYNARIGERTYLDHQPSYFAASQSRSVRLVVCKCLSPVTSWRSMVGKGGAMERESEMAQKKGLDVAPEERRR</sequence>
<accession>A0A8H6HPM6</accession>